<organism evidence="1 2">
    <name type="scientific">Sphingobacterium yanglingense</name>
    <dbReference type="NCBI Taxonomy" id="1437280"/>
    <lineage>
        <taxon>Bacteria</taxon>
        <taxon>Pseudomonadati</taxon>
        <taxon>Bacteroidota</taxon>
        <taxon>Sphingobacteriia</taxon>
        <taxon>Sphingobacteriales</taxon>
        <taxon>Sphingobacteriaceae</taxon>
        <taxon>Sphingobacterium</taxon>
    </lineage>
</organism>
<dbReference type="RefSeq" id="WP_133583899.1">
    <property type="nucleotide sequence ID" value="NZ_SNYV01000011.1"/>
</dbReference>
<accession>A0A4R6WTP6</accession>
<sequence>MKNGTSMRVSEKGRAYFPLEKVIGFSEDKKTLWLELNIQKDKAYEFVVTDKAFQSEDGYPLRETTYLIQFEVKE</sequence>
<reference evidence="1 2" key="1">
    <citation type="submission" date="2019-03" db="EMBL/GenBank/DDBJ databases">
        <title>Genomic Encyclopedia of Archaeal and Bacterial Type Strains, Phase II (KMG-II): from individual species to whole genera.</title>
        <authorList>
            <person name="Goeker M."/>
        </authorList>
    </citation>
    <scope>NUCLEOTIDE SEQUENCE [LARGE SCALE GENOMIC DNA]</scope>
    <source>
        <strain evidence="1 2">DSM 28353</strain>
    </source>
</reference>
<dbReference type="Proteomes" id="UP000295292">
    <property type="component" value="Unassembled WGS sequence"/>
</dbReference>
<keyword evidence="2" id="KW-1185">Reference proteome</keyword>
<evidence type="ECO:0000313" key="1">
    <source>
        <dbReference type="EMBL" id="TDQ80156.1"/>
    </source>
</evidence>
<dbReference type="OrthoDB" id="6402335at2"/>
<dbReference type="EMBL" id="SNYV01000011">
    <property type="protein sequence ID" value="TDQ80156.1"/>
    <property type="molecule type" value="Genomic_DNA"/>
</dbReference>
<gene>
    <name evidence="1" type="ORF">CLV99_1611</name>
</gene>
<dbReference type="AlphaFoldDB" id="A0A4R6WTP6"/>
<comment type="caution">
    <text evidence="1">The sequence shown here is derived from an EMBL/GenBank/DDBJ whole genome shotgun (WGS) entry which is preliminary data.</text>
</comment>
<name>A0A4R6WTP6_9SPHI</name>
<evidence type="ECO:0000313" key="2">
    <source>
        <dbReference type="Proteomes" id="UP000295292"/>
    </source>
</evidence>
<protein>
    <submittedName>
        <fullName evidence="1">Uncharacterized protein</fullName>
    </submittedName>
</protein>
<proteinExistence type="predicted"/>